<dbReference type="CDD" id="cd00096">
    <property type="entry name" value="Ig"/>
    <property type="match status" value="2"/>
</dbReference>
<dbReference type="EMBL" id="ABJB010804358">
    <property type="status" value="NOT_ANNOTATED_CDS"/>
    <property type="molecule type" value="Genomic_DNA"/>
</dbReference>
<reference evidence="6" key="2">
    <citation type="submission" date="2020-05" db="UniProtKB">
        <authorList>
            <consortium name="EnsemblMetazoa"/>
        </authorList>
    </citation>
    <scope>IDENTIFICATION</scope>
    <source>
        <strain evidence="6">wikel</strain>
    </source>
</reference>
<dbReference type="PaxDb" id="6945-B7P1H9"/>
<dbReference type="InterPro" id="IPR050958">
    <property type="entry name" value="Cell_Adh-Cytoskel_Orgn"/>
</dbReference>
<dbReference type="VEuPathDB" id="VectorBase:ISCW015846"/>
<dbReference type="AlphaFoldDB" id="B7P1H9"/>
<dbReference type="SMART" id="SM00408">
    <property type="entry name" value="IGc2"/>
    <property type="match status" value="2"/>
</dbReference>
<keyword evidence="3" id="KW-0393">Immunoglobulin domain</keyword>
<keyword evidence="2" id="KW-1015">Disulfide bond</keyword>
<name>B7P1H9_IXOSC</name>
<dbReference type="EMBL" id="ABJB010934221">
    <property type="status" value="NOT_ANNOTATED_CDS"/>
    <property type="molecule type" value="Genomic_DNA"/>
</dbReference>
<evidence type="ECO:0000313" key="6">
    <source>
        <dbReference type="EnsemblMetazoa" id="ISCW015846-PA"/>
    </source>
</evidence>
<dbReference type="EMBL" id="DS616883">
    <property type="protein sequence ID" value="EEC00451.1"/>
    <property type="molecule type" value="Genomic_DNA"/>
</dbReference>
<keyword evidence="1" id="KW-0732">Signal</keyword>
<feature type="domain" description="Ig-like" evidence="4">
    <location>
        <begin position="68"/>
        <end position="158"/>
    </location>
</feature>
<dbReference type="InterPro" id="IPR003598">
    <property type="entry name" value="Ig_sub2"/>
</dbReference>
<dbReference type="PROSITE" id="PS50835">
    <property type="entry name" value="IG_LIKE"/>
    <property type="match status" value="2"/>
</dbReference>
<evidence type="ECO:0000313" key="5">
    <source>
        <dbReference type="EMBL" id="EEC00451.1"/>
    </source>
</evidence>
<dbReference type="Pfam" id="PF07679">
    <property type="entry name" value="I-set"/>
    <property type="match status" value="1"/>
</dbReference>
<evidence type="ECO:0000256" key="1">
    <source>
        <dbReference type="ARBA" id="ARBA00022729"/>
    </source>
</evidence>
<evidence type="ECO:0000256" key="3">
    <source>
        <dbReference type="ARBA" id="ARBA00023319"/>
    </source>
</evidence>
<dbReference type="Proteomes" id="UP000001555">
    <property type="component" value="Unassembled WGS sequence"/>
</dbReference>
<dbReference type="VEuPathDB" id="VectorBase:ISCI015846"/>
<dbReference type="InterPro" id="IPR036179">
    <property type="entry name" value="Ig-like_dom_sf"/>
</dbReference>
<protein>
    <submittedName>
        <fullName evidence="5 6">Neurotrimin, putative</fullName>
    </submittedName>
</protein>
<dbReference type="Gene3D" id="2.60.40.10">
    <property type="entry name" value="Immunoglobulins"/>
    <property type="match status" value="2"/>
</dbReference>
<evidence type="ECO:0000256" key="2">
    <source>
        <dbReference type="ARBA" id="ARBA00023157"/>
    </source>
</evidence>
<feature type="domain" description="Ig-like" evidence="4">
    <location>
        <begin position="1"/>
        <end position="61"/>
    </location>
</feature>
<feature type="non-terminal residue" evidence="5">
    <location>
        <position position="162"/>
    </location>
</feature>
<dbReference type="HOGENOM" id="CLU_027228_6_1_1"/>
<dbReference type="EnsemblMetazoa" id="ISCW015846-RA">
    <property type="protein sequence ID" value="ISCW015846-PA"/>
    <property type="gene ID" value="ISCW015846"/>
</dbReference>
<dbReference type="SUPFAM" id="SSF48726">
    <property type="entry name" value="Immunoglobulin"/>
    <property type="match status" value="2"/>
</dbReference>
<reference evidence="5 7" key="1">
    <citation type="submission" date="2008-03" db="EMBL/GenBank/DDBJ databases">
        <title>Annotation of Ixodes scapularis.</title>
        <authorList>
            <consortium name="Ixodes scapularis Genome Project Consortium"/>
            <person name="Caler E."/>
            <person name="Hannick L.I."/>
            <person name="Bidwell S."/>
            <person name="Joardar V."/>
            <person name="Thiagarajan M."/>
            <person name="Amedeo P."/>
            <person name="Galinsky K.J."/>
            <person name="Schobel S."/>
            <person name="Inman J."/>
            <person name="Hostetler J."/>
            <person name="Miller J."/>
            <person name="Hammond M."/>
            <person name="Megy K."/>
            <person name="Lawson D."/>
            <person name="Kodira C."/>
            <person name="Sutton G."/>
            <person name="Meyer J."/>
            <person name="Hill C.A."/>
            <person name="Birren B."/>
            <person name="Nene V."/>
            <person name="Collins F."/>
            <person name="Alarcon-Chaidez F."/>
            <person name="Wikel S."/>
            <person name="Strausberg R."/>
        </authorList>
    </citation>
    <scope>NUCLEOTIDE SEQUENCE [LARGE SCALE GENOMIC DNA]</scope>
    <source>
        <strain evidence="7">Wikel</strain>
        <strain evidence="5">Wikel colony</strain>
    </source>
</reference>
<dbReference type="PANTHER" id="PTHR45080">
    <property type="entry name" value="CONTACTIN 5"/>
    <property type="match status" value="1"/>
</dbReference>
<dbReference type="OrthoDB" id="6159398at2759"/>
<dbReference type="InterPro" id="IPR013783">
    <property type="entry name" value="Ig-like_fold"/>
</dbReference>
<dbReference type="PANTHER" id="PTHR45080:SF8">
    <property type="entry name" value="IG-LIKE DOMAIN-CONTAINING PROTEIN"/>
    <property type="match status" value="1"/>
</dbReference>
<evidence type="ECO:0000259" key="4">
    <source>
        <dbReference type="PROSITE" id="PS50835"/>
    </source>
</evidence>
<sequence>MASGYPEPVLTWRHMNDSSIDVNALVEKNALRIRSADHMHAGTYECTANNNYGEPAVRFISVKIIGKPTVKTTAQWTQGLDGSRNAQLLCEVYGADPRNTIWLHSDGSSLLQGKSLHLSVDGNNHTARFNGVSNLDYDNYTCASQNEYGLALSTVEISGESH</sequence>
<dbReference type="InterPro" id="IPR013098">
    <property type="entry name" value="Ig_I-set"/>
</dbReference>
<dbReference type="FunFam" id="2.60.40.10:FF:003218">
    <property type="match status" value="1"/>
</dbReference>
<accession>B7P1H9</accession>
<dbReference type="InterPro" id="IPR007110">
    <property type="entry name" value="Ig-like_dom"/>
</dbReference>
<keyword evidence="7" id="KW-1185">Reference proteome</keyword>
<dbReference type="VEuPathDB" id="VectorBase:ISCP_000739"/>
<organism>
    <name type="scientific">Ixodes scapularis</name>
    <name type="common">Black-legged tick</name>
    <name type="synonym">Deer tick</name>
    <dbReference type="NCBI Taxonomy" id="6945"/>
    <lineage>
        <taxon>Eukaryota</taxon>
        <taxon>Metazoa</taxon>
        <taxon>Ecdysozoa</taxon>
        <taxon>Arthropoda</taxon>
        <taxon>Chelicerata</taxon>
        <taxon>Arachnida</taxon>
        <taxon>Acari</taxon>
        <taxon>Parasitiformes</taxon>
        <taxon>Ixodida</taxon>
        <taxon>Ixodoidea</taxon>
        <taxon>Ixodidae</taxon>
        <taxon>Ixodinae</taxon>
        <taxon>Ixodes</taxon>
    </lineage>
</organism>
<dbReference type="Pfam" id="PF13927">
    <property type="entry name" value="Ig_3"/>
    <property type="match status" value="1"/>
</dbReference>
<proteinExistence type="predicted"/>
<gene>
    <name evidence="5" type="ORF">IscW_ISCW015846</name>
</gene>
<evidence type="ECO:0000313" key="7">
    <source>
        <dbReference type="Proteomes" id="UP000001555"/>
    </source>
</evidence>